<evidence type="ECO:0000256" key="1">
    <source>
        <dbReference type="ARBA" id="ARBA00022729"/>
    </source>
</evidence>
<reference evidence="5" key="2">
    <citation type="submission" date="2020-09" db="EMBL/GenBank/DDBJ databases">
        <authorList>
            <person name="Sun Q."/>
            <person name="Ohkuma M."/>
        </authorList>
    </citation>
    <scope>NUCLEOTIDE SEQUENCE</scope>
    <source>
        <strain evidence="5">JCM 18487</strain>
    </source>
</reference>
<evidence type="ECO:0000259" key="2">
    <source>
        <dbReference type="Pfam" id="PF12733"/>
    </source>
</evidence>
<dbReference type="PANTHER" id="PTHR32018:SF1">
    <property type="entry name" value="RHAMNOGALACTURONAN ENDOLYASE"/>
    <property type="match status" value="1"/>
</dbReference>
<protein>
    <recommendedName>
        <fullName evidence="7">Rhamnogalacturonan endolyase</fullName>
    </recommendedName>
</protein>
<dbReference type="Gene3D" id="2.70.98.10">
    <property type="match status" value="1"/>
</dbReference>
<organism evidence="5 6">
    <name type="scientific">Alicyclobacillus cellulosilyticus</name>
    <dbReference type="NCBI Taxonomy" id="1003997"/>
    <lineage>
        <taxon>Bacteria</taxon>
        <taxon>Bacillati</taxon>
        <taxon>Bacillota</taxon>
        <taxon>Bacilli</taxon>
        <taxon>Bacillales</taxon>
        <taxon>Alicyclobacillaceae</taxon>
        <taxon>Alicyclobacillus</taxon>
    </lineage>
</organism>
<dbReference type="GO" id="GO:0030246">
    <property type="term" value="F:carbohydrate binding"/>
    <property type="evidence" value="ECO:0007669"/>
    <property type="project" value="InterPro"/>
</dbReference>
<dbReference type="Proteomes" id="UP000637695">
    <property type="component" value="Unassembled WGS sequence"/>
</dbReference>
<name>A0A917K651_9BACL</name>
<dbReference type="Pfam" id="PF12733">
    <property type="entry name" value="Cadherin-like"/>
    <property type="match status" value="3"/>
</dbReference>
<feature type="domain" description="Cadherin-like beta-sandwich-like" evidence="2">
    <location>
        <begin position="261"/>
        <end position="346"/>
    </location>
</feature>
<dbReference type="AlphaFoldDB" id="A0A917K651"/>
<dbReference type="SUPFAM" id="SSF49785">
    <property type="entry name" value="Galactose-binding domain-like"/>
    <property type="match status" value="1"/>
</dbReference>
<dbReference type="Pfam" id="PF14686">
    <property type="entry name" value="fn3_3"/>
    <property type="match status" value="1"/>
</dbReference>
<dbReference type="SUPFAM" id="SSF49452">
    <property type="entry name" value="Starch-binding domain-like"/>
    <property type="match status" value="1"/>
</dbReference>
<dbReference type="Pfam" id="PF14683">
    <property type="entry name" value="CBM-like"/>
    <property type="match status" value="1"/>
</dbReference>
<feature type="domain" description="Rhamnogalacturonan lyase" evidence="4">
    <location>
        <begin position="710"/>
        <end position="774"/>
    </location>
</feature>
<accession>A0A917K651</accession>
<dbReference type="EMBL" id="BMOY01000007">
    <property type="protein sequence ID" value="GGJ00409.1"/>
    <property type="molecule type" value="Genomic_DNA"/>
</dbReference>
<dbReference type="InterPro" id="IPR008979">
    <property type="entry name" value="Galactose-bd-like_sf"/>
</dbReference>
<keyword evidence="6" id="KW-1185">Reference proteome</keyword>
<dbReference type="CDD" id="cd10316">
    <property type="entry name" value="RGL4_M"/>
    <property type="match status" value="1"/>
</dbReference>
<dbReference type="RefSeq" id="WP_188881182.1">
    <property type="nucleotide sequence ID" value="NZ_BMOY01000007.1"/>
</dbReference>
<evidence type="ECO:0000313" key="5">
    <source>
        <dbReference type="EMBL" id="GGJ00409.1"/>
    </source>
</evidence>
<dbReference type="InterPro" id="IPR051850">
    <property type="entry name" value="Polysacch_Lyase_4"/>
</dbReference>
<proteinExistence type="predicted"/>
<evidence type="ECO:0008006" key="7">
    <source>
        <dbReference type="Google" id="ProtNLM"/>
    </source>
</evidence>
<feature type="domain" description="Cadherin-like beta-sandwich-like" evidence="2">
    <location>
        <begin position="165"/>
        <end position="254"/>
    </location>
</feature>
<dbReference type="InterPro" id="IPR029413">
    <property type="entry name" value="RG-lyase_II"/>
</dbReference>
<dbReference type="InterPro" id="IPR013784">
    <property type="entry name" value="Carb-bd-like_fold"/>
</dbReference>
<reference evidence="5" key="1">
    <citation type="journal article" date="2014" name="Int. J. Syst. Evol. Microbiol.">
        <title>Complete genome sequence of Corynebacterium casei LMG S-19264T (=DSM 44701T), isolated from a smear-ripened cheese.</title>
        <authorList>
            <consortium name="US DOE Joint Genome Institute (JGI-PGF)"/>
            <person name="Walter F."/>
            <person name="Albersmeier A."/>
            <person name="Kalinowski J."/>
            <person name="Ruckert C."/>
        </authorList>
    </citation>
    <scope>NUCLEOTIDE SEQUENCE</scope>
    <source>
        <strain evidence="5">JCM 18487</strain>
    </source>
</reference>
<feature type="domain" description="Rhamnogalacturonan lyase" evidence="3">
    <location>
        <begin position="789"/>
        <end position="975"/>
    </location>
</feature>
<dbReference type="Gene3D" id="2.60.40.1120">
    <property type="entry name" value="Carboxypeptidase-like, regulatory domain"/>
    <property type="match status" value="1"/>
</dbReference>
<evidence type="ECO:0000259" key="3">
    <source>
        <dbReference type="Pfam" id="PF14683"/>
    </source>
</evidence>
<feature type="domain" description="Cadherin-like beta-sandwich-like" evidence="2">
    <location>
        <begin position="72"/>
        <end position="155"/>
    </location>
</feature>
<sequence length="982" mass="107615">MKRSYHSVKRRQPRAKAVRLSSAVFLSATLAVLPGINGFARADSSDQVPDMHLAGLTLIGLTSAGTAVPLQTDQPFTPSDVGYTITVPSEIQSIEAVPSVADPNAVSIVVNGTMVQNGHASTPISLVQGQTNTFGVSVVSKAPFASHSYVFTAYREKATEHLLHSLSIQGGTLGTEFAPRTLSYSTSVDYNQTSIRVTAAPVSPSDTVTVNGIPVAADGSATVPLQEGNNSIHVTVSSADPSQGSTTYTLSVYRATHDELQNLTTNTGVAIRPFTPTNRTYEVDVAKDTTQIQLTPTAFASDASITVNGQSIQSGQPSQSLPLKPGMNTFDVNVNGKTDYTVAVYRDPGDGHVHVIDNGSTVTIRTREIVATFDKSSSVLTELHKPGDRDVLGKGYGYFFLNPTYQDATTGKFTTLNWSPGTGDASFHIASQSDDMVDIYFTFDNNTPNDSPTRKGPIAYELHFVFRNDQPGFYVYITAHMPENEASLTPGMLNWDTGQVRWSIRADAQLFKYVQNEGQAPDMLPSPEQVTSRYQVMDATFRQPDGSAYTKYQDVVSEAYQHVFGLLGQHYGLWFIKGGNDYTNGLPNAIEIGAHQTDTTPIVNWAPSAAHYGRNVGQPAPGWSHIWGPIFVYLNEGHDLSAIYRDAEDQARAQISQWPYAWLTNPLYAVDDRGTVSGKLTITGHVPSGGATVILAPPNTNTASLPDPNVVVDPNKDWQQEALGYVYYTRTDASGHFTLRHVRAGTYTLWAYQTGTWQEYEYDGVLVLPNQETDLGNLVWNLKPEGHLLWQIGKFDRTAAEFRYGSQYRHWGNWLRYPFDFPNGVNYYVGQSDPSTDWNYVQPLNKTPGEPYNLLTVFSNDPAIWNVHFKVAEVPKDSKGVLTVAIAGQRSPDIKFVLNGTQLDEYSTSLSDSTMPRVGIQGNLYTVLQIPFDSSLLHPGSDNVLSLIPGRSLLNAQGQRVTDYYSSILYDALRMDLVPVQK</sequence>
<gene>
    <name evidence="5" type="ORF">GCM10010885_07060</name>
</gene>
<evidence type="ECO:0000259" key="4">
    <source>
        <dbReference type="Pfam" id="PF14686"/>
    </source>
</evidence>
<evidence type="ECO:0000313" key="6">
    <source>
        <dbReference type="Proteomes" id="UP000637695"/>
    </source>
</evidence>
<dbReference type="InterPro" id="IPR014718">
    <property type="entry name" value="GH-type_carb-bd"/>
</dbReference>
<comment type="caution">
    <text evidence="5">The sequence shown here is derived from an EMBL/GenBank/DDBJ whole genome shotgun (WGS) entry which is preliminary data.</text>
</comment>
<dbReference type="InterPro" id="IPR029411">
    <property type="entry name" value="RG-lyase_III"/>
</dbReference>
<keyword evidence="1" id="KW-0732">Signal</keyword>
<dbReference type="PANTHER" id="PTHR32018">
    <property type="entry name" value="RHAMNOGALACTURONATE LYASE FAMILY PROTEIN"/>
    <property type="match status" value="1"/>
</dbReference>
<dbReference type="InterPro" id="IPR025883">
    <property type="entry name" value="Cadherin-like_domain"/>
</dbReference>